<dbReference type="GeneID" id="89976470"/>
<feature type="region of interest" description="Disordered" evidence="5">
    <location>
        <begin position="45"/>
        <end position="91"/>
    </location>
</feature>
<accession>A0AAV9MZX2</accession>
<dbReference type="Pfam" id="PF13637">
    <property type="entry name" value="Ank_4"/>
    <property type="match status" value="1"/>
</dbReference>
<dbReference type="Gene3D" id="1.25.40.20">
    <property type="entry name" value="Ankyrin repeat-containing domain"/>
    <property type="match status" value="2"/>
</dbReference>
<name>A0AAV9MZX2_9EURO</name>
<dbReference type="RefSeq" id="XP_064702094.1">
    <property type="nucleotide sequence ID" value="XM_064851853.1"/>
</dbReference>
<dbReference type="SMART" id="SM00248">
    <property type="entry name" value="ANK"/>
    <property type="match status" value="10"/>
</dbReference>
<reference evidence="7 8" key="1">
    <citation type="submission" date="2023-08" db="EMBL/GenBank/DDBJ databases">
        <title>Black Yeasts Isolated from many extreme environments.</title>
        <authorList>
            <person name="Coleine C."/>
            <person name="Stajich J.E."/>
            <person name="Selbmann L."/>
        </authorList>
    </citation>
    <scope>NUCLEOTIDE SEQUENCE [LARGE SCALE GENOMIC DNA]</scope>
    <source>
        <strain evidence="7 8">CCFEE 5792</strain>
    </source>
</reference>
<evidence type="ECO:0000256" key="5">
    <source>
        <dbReference type="SAM" id="MobiDB-lite"/>
    </source>
</evidence>
<feature type="repeat" description="ANK" evidence="3">
    <location>
        <begin position="1169"/>
        <end position="1201"/>
    </location>
</feature>
<feature type="repeat" description="ANK" evidence="3">
    <location>
        <begin position="1368"/>
        <end position="1399"/>
    </location>
</feature>
<dbReference type="EMBL" id="JAVRRD010000030">
    <property type="protein sequence ID" value="KAK5046503.1"/>
    <property type="molecule type" value="Genomic_DNA"/>
</dbReference>
<dbReference type="InterPro" id="IPR056884">
    <property type="entry name" value="NPHP3-like_N"/>
</dbReference>
<comment type="caution">
    <text evidence="7">The sequence shown here is derived from an EMBL/GenBank/DDBJ whole genome shotgun (WGS) entry which is preliminary data.</text>
</comment>
<keyword evidence="8" id="KW-1185">Reference proteome</keyword>
<dbReference type="InterPro" id="IPR027417">
    <property type="entry name" value="P-loop_NTPase"/>
</dbReference>
<dbReference type="SUPFAM" id="SSF52540">
    <property type="entry name" value="P-loop containing nucleoside triphosphate hydrolases"/>
    <property type="match status" value="1"/>
</dbReference>
<keyword evidence="4" id="KW-0175">Coiled coil</keyword>
<evidence type="ECO:0000256" key="4">
    <source>
        <dbReference type="SAM" id="Coils"/>
    </source>
</evidence>
<sequence length="1459" mass="163259">MKTPKSSITHTGLTVLYHPDGTEPNVDIVFVHGLKGHPRKTWEVANQSLSPQSADRSKHSGFSIFQRRRSRSQDVRAGGESGPATSEESSDTTVFWPLDLLPSDCPTARILTFGYDTQITKGYAATDKSSIFSHGRDFLLELSRERGGSGRPLIMVTHSLGGIVVKEALRESEISDKPDQQDILNSTAAVVFFGTPHRGSGMAGIGHDIAKAAGFLLRIDINDQVLRALDLDSPQIELCNRSFIHQWNKWAFQVKTFQESNALTGINFGRLNEKVVLDISSSFGDPREDTEKIQGNHREMCRFVGSQDPGYRKAGPEIKRLVKDALTRQSSRTSTQTEASEFALLSRSPHLARENPVTGSPTETLIELEQRKKEEEELKRKEREELIEKQNACLRSLAFPELWDRERDVETALADTCEWLFREPFFRSWMHTESDGVSPRPNLLWIKGKPGAGKSTLMKAAFHRAKKEMNPASTNVAGFFFSSRRNIELERTLLGLLRTLLHQLLQADENLMANFLEIYTRHSDNIGSGWQWHISELLDFFSDNFKLGESRTKETYVFIDALDECEPNEIQRAAYFFRDLSAKPNFHVCLSSRHFPHIKLENALEIVVEEGNSDDIAVFIRKSLAQADFPQQDLEERIIKKASGVFLWVALVVDILNKNINNGEPEEDILMVLNSVPDKLDDLFKELFTSFTTNDKSRQKIECARAANLIQWMLLAARPLRLKELHQALAFSSDPPMTSFSEFFSAPGYFGNYRAFQKYIRTYSRGLVEVSRGGFVDFWLWLSDRRLVGDEPWEAPGYTIVDGVASSSETAPLINVQNTPCGVPKNVLKCAGILLRSSSNYPDITGVERDLLYQLEEQLKKPQGETQISGPADWSSVPHRERQRLASHFQSLSLDNAESLHSRYTALNRIRQRYPSFQPILDQYFDMEYDRQIVQVIHESVREFFLYGQGFTILDRSAMGANIIRRQAILTAACVNCVGVTELQPLEDNNNCDLSVLASPAASLYRTRHEAIRETGSQKQLSGKTLSVWINRNAYAFVNYSVWNVFHHSDRVELSDIEGSTLLHALQRRDTFWLRYMALQFPNNVDERMTPLYLMCEKRSMIFVRELLQAGVDPNEKGGRFRYPIIAAMATTSSRAQRDYFKGDKASLLEGLIRTLLEYRADPNLKSNSGESVLHYAVATGNAKVVELLVEAGALVDASDSEGRTPLHEAACFPAVAITNCLLSHGAQLQVVDADGNSPLHLAAKKSSLEVVQSLLKAGSHLTLRNRQGARPLDLAAESGRPEILEYLCSLPEEQGSEEMQSDNPTLLHLAAENGNLTAIRALLTSGADRDARDRDGRTALHVAAFWAQVDAVGLLSGCGNTDAKDVNGQTALHLAAKSSEETLAALLSAGADVDAIDNDGRSPLHVAAKDGTLGTFGRLLDIGANTKIRDKNGRSARYYAQNRRSIWLLLPDSYKLML</sequence>
<organism evidence="7 8">
    <name type="scientific">Exophiala bonariae</name>
    <dbReference type="NCBI Taxonomy" id="1690606"/>
    <lineage>
        <taxon>Eukaryota</taxon>
        <taxon>Fungi</taxon>
        <taxon>Dikarya</taxon>
        <taxon>Ascomycota</taxon>
        <taxon>Pezizomycotina</taxon>
        <taxon>Eurotiomycetes</taxon>
        <taxon>Chaetothyriomycetidae</taxon>
        <taxon>Chaetothyriales</taxon>
        <taxon>Herpotrichiellaceae</taxon>
        <taxon>Exophiala</taxon>
    </lineage>
</organism>
<dbReference type="InterPro" id="IPR036770">
    <property type="entry name" value="Ankyrin_rpt-contain_sf"/>
</dbReference>
<dbReference type="Proteomes" id="UP001358417">
    <property type="component" value="Unassembled WGS sequence"/>
</dbReference>
<dbReference type="InterPro" id="IPR002110">
    <property type="entry name" value="Ankyrin_rpt"/>
</dbReference>
<evidence type="ECO:0000259" key="6">
    <source>
        <dbReference type="Pfam" id="PF24883"/>
    </source>
</evidence>
<gene>
    <name evidence="7" type="ORF">LTR84_008306</name>
</gene>
<dbReference type="PROSITE" id="PS50088">
    <property type="entry name" value="ANK_REPEAT"/>
    <property type="match status" value="6"/>
</dbReference>
<feature type="repeat" description="ANK" evidence="3">
    <location>
        <begin position="1303"/>
        <end position="1335"/>
    </location>
</feature>
<feature type="repeat" description="ANK" evidence="3">
    <location>
        <begin position="1235"/>
        <end position="1267"/>
    </location>
</feature>
<dbReference type="SUPFAM" id="SSF48403">
    <property type="entry name" value="Ankyrin repeat"/>
    <property type="match status" value="1"/>
</dbReference>
<dbReference type="InterPro" id="IPR029058">
    <property type="entry name" value="AB_hydrolase_fold"/>
</dbReference>
<evidence type="ECO:0000313" key="7">
    <source>
        <dbReference type="EMBL" id="KAK5046503.1"/>
    </source>
</evidence>
<keyword evidence="1" id="KW-0677">Repeat</keyword>
<dbReference type="Gene3D" id="3.40.50.300">
    <property type="entry name" value="P-loop containing nucleotide triphosphate hydrolases"/>
    <property type="match status" value="1"/>
</dbReference>
<feature type="coiled-coil region" evidence="4">
    <location>
        <begin position="365"/>
        <end position="392"/>
    </location>
</feature>
<dbReference type="PANTHER" id="PTHR24198:SF194">
    <property type="entry name" value="INVERSIN-A"/>
    <property type="match status" value="1"/>
</dbReference>
<evidence type="ECO:0000313" key="8">
    <source>
        <dbReference type="Proteomes" id="UP001358417"/>
    </source>
</evidence>
<evidence type="ECO:0000256" key="2">
    <source>
        <dbReference type="ARBA" id="ARBA00023043"/>
    </source>
</evidence>
<protein>
    <recommendedName>
        <fullName evidence="6">Nephrocystin 3-like N-terminal domain-containing protein</fullName>
    </recommendedName>
</protein>
<feature type="repeat" description="ANK" evidence="3">
    <location>
        <begin position="1202"/>
        <end position="1234"/>
    </location>
</feature>
<dbReference type="PROSITE" id="PS50297">
    <property type="entry name" value="ANK_REP_REGION"/>
    <property type="match status" value="6"/>
</dbReference>
<dbReference type="Pfam" id="PF24883">
    <property type="entry name" value="NPHP3_N"/>
    <property type="match status" value="1"/>
</dbReference>
<feature type="domain" description="Nephrocystin 3-like N-terminal" evidence="6">
    <location>
        <begin position="415"/>
        <end position="593"/>
    </location>
</feature>
<evidence type="ECO:0000256" key="1">
    <source>
        <dbReference type="ARBA" id="ARBA00022737"/>
    </source>
</evidence>
<dbReference type="SUPFAM" id="SSF53474">
    <property type="entry name" value="alpha/beta-Hydrolases"/>
    <property type="match status" value="1"/>
</dbReference>
<feature type="repeat" description="ANK" evidence="3">
    <location>
        <begin position="1400"/>
        <end position="1432"/>
    </location>
</feature>
<keyword evidence="2 3" id="KW-0040">ANK repeat</keyword>
<evidence type="ECO:0000256" key="3">
    <source>
        <dbReference type="PROSITE-ProRule" id="PRU00023"/>
    </source>
</evidence>
<feature type="compositionally biased region" description="Polar residues" evidence="5">
    <location>
        <begin position="45"/>
        <end position="54"/>
    </location>
</feature>
<dbReference type="Pfam" id="PF12796">
    <property type="entry name" value="Ank_2"/>
    <property type="match status" value="3"/>
</dbReference>
<proteinExistence type="predicted"/>
<dbReference type="Gene3D" id="3.40.50.1820">
    <property type="entry name" value="alpha/beta hydrolase"/>
    <property type="match status" value="1"/>
</dbReference>
<dbReference type="PANTHER" id="PTHR24198">
    <property type="entry name" value="ANKYRIN REPEAT AND PROTEIN KINASE DOMAIN-CONTAINING PROTEIN"/>
    <property type="match status" value="1"/>
</dbReference>